<dbReference type="InParanoid" id="E9GUM2"/>
<evidence type="ECO:0000313" key="2">
    <source>
        <dbReference type="Proteomes" id="UP000000305"/>
    </source>
</evidence>
<dbReference type="KEGG" id="dpx:DAPPUDRAFT_248418"/>
<evidence type="ECO:0000313" key="1">
    <source>
        <dbReference type="EMBL" id="EFX76754.1"/>
    </source>
</evidence>
<protein>
    <submittedName>
        <fullName evidence="1">Uncharacterized protein</fullName>
    </submittedName>
</protein>
<reference evidence="1 2" key="1">
    <citation type="journal article" date="2011" name="Science">
        <title>The ecoresponsive genome of Daphnia pulex.</title>
        <authorList>
            <person name="Colbourne J.K."/>
            <person name="Pfrender M.E."/>
            <person name="Gilbert D."/>
            <person name="Thomas W.K."/>
            <person name="Tucker A."/>
            <person name="Oakley T.H."/>
            <person name="Tokishita S."/>
            <person name="Aerts A."/>
            <person name="Arnold G.J."/>
            <person name="Basu M.K."/>
            <person name="Bauer D.J."/>
            <person name="Caceres C.E."/>
            <person name="Carmel L."/>
            <person name="Casola C."/>
            <person name="Choi J.H."/>
            <person name="Detter J.C."/>
            <person name="Dong Q."/>
            <person name="Dusheyko S."/>
            <person name="Eads B.D."/>
            <person name="Frohlich T."/>
            <person name="Geiler-Samerotte K.A."/>
            <person name="Gerlach D."/>
            <person name="Hatcher P."/>
            <person name="Jogdeo S."/>
            <person name="Krijgsveld J."/>
            <person name="Kriventseva E.V."/>
            <person name="Kultz D."/>
            <person name="Laforsch C."/>
            <person name="Lindquist E."/>
            <person name="Lopez J."/>
            <person name="Manak J.R."/>
            <person name="Muller J."/>
            <person name="Pangilinan J."/>
            <person name="Patwardhan R.P."/>
            <person name="Pitluck S."/>
            <person name="Pritham E.J."/>
            <person name="Rechtsteiner A."/>
            <person name="Rho M."/>
            <person name="Rogozin I.B."/>
            <person name="Sakarya O."/>
            <person name="Salamov A."/>
            <person name="Schaack S."/>
            <person name="Shapiro H."/>
            <person name="Shiga Y."/>
            <person name="Skalitzky C."/>
            <person name="Smith Z."/>
            <person name="Souvorov A."/>
            <person name="Sung W."/>
            <person name="Tang Z."/>
            <person name="Tsuchiya D."/>
            <person name="Tu H."/>
            <person name="Vos H."/>
            <person name="Wang M."/>
            <person name="Wolf Y.I."/>
            <person name="Yamagata H."/>
            <person name="Yamada T."/>
            <person name="Ye Y."/>
            <person name="Shaw J.R."/>
            <person name="Andrews J."/>
            <person name="Crease T.J."/>
            <person name="Tang H."/>
            <person name="Lucas S.M."/>
            <person name="Robertson H.M."/>
            <person name="Bork P."/>
            <person name="Koonin E.V."/>
            <person name="Zdobnov E.M."/>
            <person name="Grigoriev I.V."/>
            <person name="Lynch M."/>
            <person name="Boore J.L."/>
        </authorList>
    </citation>
    <scope>NUCLEOTIDE SEQUENCE [LARGE SCALE GENOMIC DNA]</scope>
</reference>
<proteinExistence type="predicted"/>
<dbReference type="Proteomes" id="UP000000305">
    <property type="component" value="Unassembled WGS sequence"/>
</dbReference>
<accession>E9GUM2</accession>
<name>E9GUM2_DAPPU</name>
<organism evidence="1 2">
    <name type="scientific">Daphnia pulex</name>
    <name type="common">Water flea</name>
    <dbReference type="NCBI Taxonomy" id="6669"/>
    <lineage>
        <taxon>Eukaryota</taxon>
        <taxon>Metazoa</taxon>
        <taxon>Ecdysozoa</taxon>
        <taxon>Arthropoda</taxon>
        <taxon>Crustacea</taxon>
        <taxon>Branchiopoda</taxon>
        <taxon>Diplostraca</taxon>
        <taxon>Cladocera</taxon>
        <taxon>Anomopoda</taxon>
        <taxon>Daphniidae</taxon>
        <taxon>Daphnia</taxon>
    </lineage>
</organism>
<dbReference type="AlphaFoldDB" id="E9GUM2"/>
<gene>
    <name evidence="1" type="ORF">DAPPUDRAFT_248418</name>
</gene>
<keyword evidence="2" id="KW-1185">Reference proteome</keyword>
<dbReference type="HOGENOM" id="CLU_2833769_0_0_1"/>
<dbReference type="EMBL" id="GL732566">
    <property type="protein sequence ID" value="EFX76754.1"/>
    <property type="molecule type" value="Genomic_DNA"/>
</dbReference>
<sequence length="66" mass="7851">MKLRRIDLRACHMQSEHSTTELQPLDMRDYQYVSDTFFLPLDYLHYLGVAEDCTPVFSHAKRALYL</sequence>